<dbReference type="InterPro" id="IPR000184">
    <property type="entry name" value="Bac_surfAg_D15"/>
</dbReference>
<gene>
    <name evidence="8" type="ORF">HMPREF9304_06830</name>
</gene>
<comment type="caution">
    <text evidence="8">The sequence shown here is derived from an EMBL/GenBank/DDBJ whole genome shotgun (WGS) entry which is preliminary data.</text>
</comment>
<dbReference type="PANTHER" id="PTHR12815:SF47">
    <property type="entry name" value="TRANSLOCATION AND ASSEMBLY MODULE SUBUNIT TAMA"/>
    <property type="match status" value="1"/>
</dbReference>
<proteinExistence type="predicted"/>
<dbReference type="OrthoDB" id="9814535at2"/>
<keyword evidence="5" id="KW-0998">Cell outer membrane</keyword>
<dbReference type="Gene3D" id="2.40.160.50">
    <property type="entry name" value="membrane protein fhac: a member of the omp85/tpsb transporter family"/>
    <property type="match status" value="1"/>
</dbReference>
<evidence type="ECO:0000256" key="4">
    <source>
        <dbReference type="ARBA" id="ARBA00023136"/>
    </source>
</evidence>
<keyword evidence="3 6" id="KW-0732">Signal</keyword>
<keyword evidence="2" id="KW-0812">Transmembrane</keyword>
<reference evidence="8 9" key="1">
    <citation type="submission" date="2014-07" db="EMBL/GenBank/DDBJ databases">
        <authorList>
            <person name="McCorrison J."/>
            <person name="Sanka R."/>
            <person name="Torralba M."/>
            <person name="Gillis M."/>
            <person name="Haft D.H."/>
            <person name="Methe B."/>
            <person name="Sutton G."/>
            <person name="Nelson K.E."/>
        </authorList>
    </citation>
    <scope>NUCLEOTIDE SEQUENCE [LARGE SCALE GENOMIC DNA]</scope>
    <source>
        <strain evidence="8 9">S9-PR14</strain>
    </source>
</reference>
<accession>A0A098YRX5</accession>
<evidence type="ECO:0000259" key="7">
    <source>
        <dbReference type="Pfam" id="PF01103"/>
    </source>
</evidence>
<feature type="domain" description="Bacterial surface antigen (D15)" evidence="7">
    <location>
        <begin position="604"/>
        <end position="768"/>
    </location>
</feature>
<dbReference type="PANTHER" id="PTHR12815">
    <property type="entry name" value="SORTING AND ASSEMBLY MACHINERY SAMM50 PROTEIN FAMILY MEMBER"/>
    <property type="match status" value="1"/>
</dbReference>
<name>A0A098YRX5_9BACT</name>
<organism evidence="8 9">
    <name type="scientific">Hoylesella timonensis S9-PR14</name>
    <dbReference type="NCBI Taxonomy" id="1401062"/>
    <lineage>
        <taxon>Bacteria</taxon>
        <taxon>Pseudomonadati</taxon>
        <taxon>Bacteroidota</taxon>
        <taxon>Bacteroidia</taxon>
        <taxon>Bacteroidales</taxon>
        <taxon>Prevotellaceae</taxon>
        <taxon>Hoylesella</taxon>
    </lineage>
</organism>
<comment type="subcellular location">
    <subcellularLocation>
        <location evidence="1">Membrane</location>
    </subcellularLocation>
</comment>
<dbReference type="EMBL" id="JRPQ01000093">
    <property type="protein sequence ID" value="KGI22017.1"/>
    <property type="molecule type" value="Genomic_DNA"/>
</dbReference>
<evidence type="ECO:0000313" key="8">
    <source>
        <dbReference type="EMBL" id="KGI22017.1"/>
    </source>
</evidence>
<dbReference type="RefSeq" id="WP_036927549.1">
    <property type="nucleotide sequence ID" value="NZ_JRPQ01000093.1"/>
</dbReference>
<feature type="signal peptide" evidence="6">
    <location>
        <begin position="1"/>
        <end position="22"/>
    </location>
</feature>
<feature type="chain" id="PRO_5001951411" evidence="6">
    <location>
        <begin position="23"/>
        <end position="792"/>
    </location>
</feature>
<evidence type="ECO:0000256" key="1">
    <source>
        <dbReference type="ARBA" id="ARBA00004370"/>
    </source>
</evidence>
<evidence type="ECO:0000256" key="3">
    <source>
        <dbReference type="ARBA" id="ARBA00022729"/>
    </source>
</evidence>
<protein>
    <submittedName>
        <fullName evidence="8">Membrane protein</fullName>
    </submittedName>
</protein>
<dbReference type="InterPro" id="IPR039910">
    <property type="entry name" value="D15-like"/>
</dbReference>
<sequence length="792" mass="90836">MKYRKCNNFILLCALLSLIVTACSTTSAIPDGEQLFTGLKKIEFDDAEKSEHAEYTKSEMESVLATAPTGAFLGSSYYRTPFPVRLWIWNALSPDTSAVSRWLTRAFGSRPKLLSQVNPALRKSVGELQLKKLGYFHGKVDYEIVPQNHPKKAKVAYRVHMGPLWQLDSIRYLNFTPHADSLIRATHEDALIKKGSPFSVPALEAERQRISRLLRNNGYYYAKPTDASYLADTLQAPCKVQLRYQQADSLDAMVKRQWYIGKVNVNLRNEFTEELTDSLQQRIFTLHYHGSKAPLRPGVIYSALKLRPGQLYSLSNQETSNDYMHATGLFNYSSFKFTLRNHSPLCDTLDVDVDCVFDKRYSFYVNANAKGKTSNRFGPELVLGFTKLNAFRGAEKLDINLHGSYEWQTGHHAEGSSSKMNSYEYGGDISVIFPRMLTPKNLFWTAQRRSVRDSLRIDEGRRIRKRRFYGVPVTILRMSNNILNRADYFKRHVISGDLTYQFNTSPQSYHEFSPLTLSYEYMTSQTDSFRVLLDKNPYLQISMRDQFVPKMSYSYQYTSPRDYRSPIAWKTTVSEAANILSLGYMAAGEKWNEKNKKMFKNPYAQFVKVETDFVKLWRIGENHSLVGHINAGVVYSYGNATEAPYYEQFYVGGANSVRAFNVRSIGPGKYRPQNKRMSYVEQTGDVKFQTNLEFRPHLFGDIYGAIFLDAGNVWTLQKSDQRPGGKLRWKSLLTDMAVGTGCGIRYDMKLFVIRLDWGIAIHVPYHTERKGIYNIPSFRDGNSFHLAIGYPF</sequence>
<evidence type="ECO:0000256" key="2">
    <source>
        <dbReference type="ARBA" id="ARBA00022692"/>
    </source>
</evidence>
<dbReference type="Proteomes" id="UP000029723">
    <property type="component" value="Unassembled WGS sequence"/>
</dbReference>
<evidence type="ECO:0000256" key="5">
    <source>
        <dbReference type="ARBA" id="ARBA00023237"/>
    </source>
</evidence>
<dbReference type="Pfam" id="PF01103">
    <property type="entry name" value="Omp85"/>
    <property type="match status" value="1"/>
</dbReference>
<evidence type="ECO:0000256" key="6">
    <source>
        <dbReference type="SAM" id="SignalP"/>
    </source>
</evidence>
<dbReference type="GO" id="GO:0019867">
    <property type="term" value="C:outer membrane"/>
    <property type="evidence" value="ECO:0007669"/>
    <property type="project" value="InterPro"/>
</dbReference>
<keyword evidence="4" id="KW-0472">Membrane</keyword>
<dbReference type="PROSITE" id="PS51257">
    <property type="entry name" value="PROKAR_LIPOPROTEIN"/>
    <property type="match status" value="1"/>
</dbReference>
<evidence type="ECO:0000313" key="9">
    <source>
        <dbReference type="Proteomes" id="UP000029723"/>
    </source>
</evidence>
<dbReference type="AlphaFoldDB" id="A0A098YRX5"/>